<dbReference type="InterPro" id="IPR027417">
    <property type="entry name" value="P-loop_NTPase"/>
</dbReference>
<keyword evidence="7" id="KW-0970">Cilium biogenesis/degradation</keyword>
<protein>
    <recommendedName>
        <fullName evidence="3">Ciliogenesis and planar polarity effector 2</fullName>
    </recommendedName>
    <alternativeName>
        <fullName evidence="13">REM2- and Rab-like small GTPase 1</fullName>
    </alternativeName>
</protein>
<name>A0ABQ8UHQ8_9EUKA</name>
<keyword evidence="9" id="KW-0969">Cilium</keyword>
<evidence type="ECO:0000256" key="10">
    <source>
        <dbReference type="ARBA" id="ARBA00023134"/>
    </source>
</evidence>
<evidence type="ECO:0000313" key="14">
    <source>
        <dbReference type="EMBL" id="KAJ4458771.1"/>
    </source>
</evidence>
<dbReference type="InterPro" id="IPR001806">
    <property type="entry name" value="Small_GTPase"/>
</dbReference>
<comment type="similarity">
    <text evidence="2">Belongs to the small GTPase superfamily. Rab family.</text>
</comment>
<evidence type="ECO:0000256" key="6">
    <source>
        <dbReference type="ARBA" id="ARBA00022490"/>
    </source>
</evidence>
<evidence type="ECO:0000256" key="13">
    <source>
        <dbReference type="ARBA" id="ARBA00030243"/>
    </source>
</evidence>
<dbReference type="PANTHER" id="PTHR14983">
    <property type="entry name" value="CILIOGENESIS AND PLANAR POLARITY EFFECTOR 2"/>
    <property type="match status" value="1"/>
</dbReference>
<keyword evidence="5" id="KW-0268">Exocytosis</keyword>
<keyword evidence="6" id="KW-0963">Cytoplasm</keyword>
<evidence type="ECO:0000256" key="7">
    <source>
        <dbReference type="ARBA" id="ARBA00022794"/>
    </source>
</evidence>
<dbReference type="PANTHER" id="PTHR14983:SF1">
    <property type="entry name" value="CILIOGENESIS AND PLANAR POLARITY EFFECTOR 2"/>
    <property type="match status" value="1"/>
</dbReference>
<reference evidence="14" key="1">
    <citation type="journal article" date="2022" name="bioRxiv">
        <title>Genomics of Preaxostyla Flagellates Illuminates Evolutionary Transitions and the Path Towards Mitochondrial Loss.</title>
        <authorList>
            <person name="Novak L.V.F."/>
            <person name="Treitli S.C."/>
            <person name="Pyrih J."/>
            <person name="Halakuc P."/>
            <person name="Pipaliya S.V."/>
            <person name="Vacek V."/>
            <person name="Brzon O."/>
            <person name="Soukal P."/>
            <person name="Eme L."/>
            <person name="Dacks J.B."/>
            <person name="Karnkowska A."/>
            <person name="Elias M."/>
            <person name="Hampl V."/>
        </authorList>
    </citation>
    <scope>NUCLEOTIDE SEQUENCE</scope>
    <source>
        <strain evidence="14">RCP-MX</strain>
    </source>
</reference>
<keyword evidence="15" id="KW-1185">Reference proteome</keyword>
<evidence type="ECO:0000256" key="12">
    <source>
        <dbReference type="ARBA" id="ARBA00023273"/>
    </source>
</evidence>
<dbReference type="Proteomes" id="UP001141327">
    <property type="component" value="Unassembled WGS sequence"/>
</dbReference>
<accession>A0ABQ8UHQ8</accession>
<evidence type="ECO:0000256" key="3">
    <source>
        <dbReference type="ARBA" id="ARBA00021423"/>
    </source>
</evidence>
<keyword evidence="8" id="KW-0653">Protein transport</keyword>
<dbReference type="Gene3D" id="3.40.50.300">
    <property type="entry name" value="P-loop containing nucleotide triphosphate hydrolases"/>
    <property type="match status" value="1"/>
</dbReference>
<dbReference type="EMBL" id="JAPMOS010000025">
    <property type="protein sequence ID" value="KAJ4458771.1"/>
    <property type="molecule type" value="Genomic_DNA"/>
</dbReference>
<keyword evidence="11" id="KW-0206">Cytoskeleton</keyword>
<proteinExistence type="inferred from homology"/>
<evidence type="ECO:0000256" key="2">
    <source>
        <dbReference type="ARBA" id="ARBA00006270"/>
    </source>
</evidence>
<keyword evidence="4" id="KW-0813">Transport</keyword>
<evidence type="ECO:0000256" key="9">
    <source>
        <dbReference type="ARBA" id="ARBA00023069"/>
    </source>
</evidence>
<evidence type="ECO:0000256" key="8">
    <source>
        <dbReference type="ARBA" id="ARBA00022927"/>
    </source>
</evidence>
<sequence length="224" mass="24495">MELDKMWLESSEGKEVIAKIRSSERGFLLPPPILAGFSTRSFHVYLRGNQRTGKTSLVAALAGTTPPTEQRETLGRQITEVYWPINHGLAFHFYLHEASQASLDSSSFGAVDAEIFVFRLTERTSLLKCAAQIKQQRGRPAILVGTFLDLIQRSQVTNHECQAFAASNDVPLVLVTSMGPAAAAVRALIVHPTARPPLVWGILADRLSSVFPDPTDPPRAPPPS</sequence>
<keyword evidence="10" id="KW-0547">Nucleotide-binding</keyword>
<dbReference type="SUPFAM" id="SSF52540">
    <property type="entry name" value="P-loop containing nucleoside triphosphate hydrolases"/>
    <property type="match status" value="1"/>
</dbReference>
<keyword evidence="10" id="KW-0342">GTP-binding</keyword>
<evidence type="ECO:0000256" key="4">
    <source>
        <dbReference type="ARBA" id="ARBA00022448"/>
    </source>
</evidence>
<organism evidence="14 15">
    <name type="scientific">Paratrimastix pyriformis</name>
    <dbReference type="NCBI Taxonomy" id="342808"/>
    <lineage>
        <taxon>Eukaryota</taxon>
        <taxon>Metamonada</taxon>
        <taxon>Preaxostyla</taxon>
        <taxon>Paratrimastigidae</taxon>
        <taxon>Paratrimastix</taxon>
    </lineage>
</organism>
<dbReference type="Pfam" id="PF00071">
    <property type="entry name" value="Ras"/>
    <property type="match status" value="1"/>
</dbReference>
<comment type="caution">
    <text evidence="14">The sequence shown here is derived from an EMBL/GenBank/DDBJ whole genome shotgun (WGS) entry which is preliminary data.</text>
</comment>
<comment type="subcellular location">
    <subcellularLocation>
        <location evidence="1">Cytoplasm</location>
        <location evidence="1">Cytoskeleton</location>
        <location evidence="1">Cilium basal body</location>
    </subcellularLocation>
</comment>
<evidence type="ECO:0000256" key="1">
    <source>
        <dbReference type="ARBA" id="ARBA00004120"/>
    </source>
</evidence>
<evidence type="ECO:0000256" key="11">
    <source>
        <dbReference type="ARBA" id="ARBA00023212"/>
    </source>
</evidence>
<evidence type="ECO:0000313" key="15">
    <source>
        <dbReference type="Proteomes" id="UP001141327"/>
    </source>
</evidence>
<gene>
    <name evidence="14" type="ORF">PAPYR_5277</name>
</gene>
<keyword evidence="12" id="KW-0966">Cell projection</keyword>
<dbReference type="InterPro" id="IPR039677">
    <property type="entry name" value="RSG1"/>
</dbReference>
<dbReference type="CDD" id="cd00882">
    <property type="entry name" value="Ras_like_GTPase"/>
    <property type="match status" value="1"/>
</dbReference>
<evidence type="ECO:0000256" key="5">
    <source>
        <dbReference type="ARBA" id="ARBA00022483"/>
    </source>
</evidence>